<evidence type="ECO:0000313" key="5">
    <source>
        <dbReference type="EMBL" id="PTL54981.1"/>
    </source>
</evidence>
<evidence type="ECO:0000256" key="1">
    <source>
        <dbReference type="ARBA" id="ARBA00022690"/>
    </source>
</evidence>
<organism evidence="5 6">
    <name type="scientific">Paraconexibacter algicola</name>
    <dbReference type="NCBI Taxonomy" id="2133960"/>
    <lineage>
        <taxon>Bacteria</taxon>
        <taxon>Bacillati</taxon>
        <taxon>Actinomycetota</taxon>
        <taxon>Thermoleophilia</taxon>
        <taxon>Solirubrobacterales</taxon>
        <taxon>Paraconexibacteraceae</taxon>
        <taxon>Paraconexibacter</taxon>
    </lineage>
</organism>
<sequence>MTARPARRLVVLALPAALACGATPGPAVAAAPTGTTVVTQARSGDVVTIARGRTLELRLTACLASCGFRYETERRPDPSVLRFRSSRVETPEQPQDGPPVVGGSSTKVVRYRATGRGTTRLALRLVGPEGTVDQRFRLTVRVR</sequence>
<keyword evidence="2" id="KW-0789">Thiol protease inhibitor</keyword>
<dbReference type="Proteomes" id="UP000240739">
    <property type="component" value="Unassembled WGS sequence"/>
</dbReference>
<dbReference type="AlphaFoldDB" id="A0A2T4UCT4"/>
<protein>
    <recommendedName>
        <fullName evidence="7">Proteinase inhibitor I42 chagasin domain-containing protein</fullName>
    </recommendedName>
</protein>
<evidence type="ECO:0000256" key="3">
    <source>
        <dbReference type="SAM" id="MobiDB-lite"/>
    </source>
</evidence>
<evidence type="ECO:0000256" key="2">
    <source>
        <dbReference type="ARBA" id="ARBA00022704"/>
    </source>
</evidence>
<comment type="caution">
    <text evidence="5">The sequence shown here is derived from an EMBL/GenBank/DDBJ whole genome shotgun (WGS) entry which is preliminary data.</text>
</comment>
<keyword evidence="6" id="KW-1185">Reference proteome</keyword>
<evidence type="ECO:0000256" key="4">
    <source>
        <dbReference type="SAM" id="SignalP"/>
    </source>
</evidence>
<keyword evidence="4" id="KW-0732">Signal</keyword>
<feature type="region of interest" description="Disordered" evidence="3">
    <location>
        <begin position="79"/>
        <end position="106"/>
    </location>
</feature>
<evidence type="ECO:0008006" key="7">
    <source>
        <dbReference type="Google" id="ProtNLM"/>
    </source>
</evidence>
<gene>
    <name evidence="5" type="ORF">C7Y72_20640</name>
</gene>
<feature type="signal peptide" evidence="4">
    <location>
        <begin position="1"/>
        <end position="29"/>
    </location>
</feature>
<reference evidence="5 6" key="1">
    <citation type="submission" date="2018-03" db="EMBL/GenBank/DDBJ databases">
        <title>Aquarubrobacter algicola gen. nov., sp. nov., a novel actinobacterium isolated from shallow eutrophic lake during the end of cyanobacterial harmful algal blooms.</title>
        <authorList>
            <person name="Chun S.J."/>
        </authorList>
    </citation>
    <scope>NUCLEOTIDE SEQUENCE [LARGE SCALE GENOMIC DNA]</scope>
    <source>
        <strain evidence="5 6">Seoho-28</strain>
    </source>
</reference>
<accession>A0A2T4UCT4</accession>
<dbReference type="SUPFAM" id="SSF141066">
    <property type="entry name" value="ICP-like"/>
    <property type="match status" value="1"/>
</dbReference>
<dbReference type="InterPro" id="IPR036331">
    <property type="entry name" value="Chagasin-like_sf"/>
</dbReference>
<evidence type="ECO:0000313" key="6">
    <source>
        <dbReference type="Proteomes" id="UP000240739"/>
    </source>
</evidence>
<name>A0A2T4UCT4_9ACTN</name>
<keyword evidence="1" id="KW-0646">Protease inhibitor</keyword>
<dbReference type="EMBL" id="PYYB01000004">
    <property type="protein sequence ID" value="PTL54981.1"/>
    <property type="molecule type" value="Genomic_DNA"/>
</dbReference>
<proteinExistence type="predicted"/>
<dbReference type="GO" id="GO:0004869">
    <property type="term" value="F:cysteine-type endopeptidase inhibitor activity"/>
    <property type="evidence" value="ECO:0007669"/>
    <property type="project" value="UniProtKB-KW"/>
</dbReference>
<dbReference type="RefSeq" id="WP_107571082.1">
    <property type="nucleotide sequence ID" value="NZ_PYYB01000004.1"/>
</dbReference>
<dbReference type="PROSITE" id="PS51257">
    <property type="entry name" value="PROKAR_LIPOPROTEIN"/>
    <property type="match status" value="1"/>
</dbReference>
<feature type="chain" id="PRO_5015612547" description="Proteinase inhibitor I42 chagasin domain-containing protein" evidence="4">
    <location>
        <begin position="30"/>
        <end position="143"/>
    </location>
</feature>
<dbReference type="Gene3D" id="2.60.40.2020">
    <property type="match status" value="1"/>
</dbReference>